<dbReference type="Proteomes" id="UP000219338">
    <property type="component" value="Unassembled WGS sequence"/>
</dbReference>
<evidence type="ECO:0000256" key="4">
    <source>
        <dbReference type="ARBA" id="ARBA00022801"/>
    </source>
</evidence>
<evidence type="ECO:0000256" key="2">
    <source>
        <dbReference type="ARBA" id="ARBA00022670"/>
    </source>
</evidence>
<comment type="similarity">
    <text evidence="1">Belongs to the peptidase S28 family.</text>
</comment>
<proteinExistence type="inferred from homology"/>
<dbReference type="OrthoDB" id="1735038at2759"/>
<sequence length="535" mass="59850">MLVQLFFVLVLFCNCALSGRVPLRRPKLPGIPKVEVSDLEASNAHLRARDLPPYDTVYYFDQLIDHDDPSKGTFKQRYWHTAEFYEAGGPIILMNAGEVDASDYYGYVTNRTINGVVAQQFGGAAIVLEHRYFGESNPYPNLNVDSLKYQTVAQTIEDHVYFAQNVVLPQDNGDAVGPDKAPWILIGGSYPAGQWPRQLFYTGSTCFSTDESVNRHPDIFWIGYASSAVVQVQLDFWQYYEPIRENMPKNCSADVEAVIAYVDGVFTSNDTQSQRKIQRMFGFSSNLDVAQALRWDLWTWQDLQPNTGPGAAFYQFCDALEVKNGVSASENGWGVDNALSAWARCLVADDCYLDCVDDDGSLRRPPVPAAVPDKQVIPQELEARADYPVGDTYRSWFWLECNEIEESLDGPPIGQGGIVSRINRWQDDLVSRMRDHLSRSVLYDADRINALYGGWGVKNTRLFFANGKRDPWREGTISAVNSTAVSTDDQPIGLSNGFHCTDLVVALAAPDNTVVAVQDSFLVYVEKWLPGFVAK</sequence>
<keyword evidence="2" id="KW-0645">Protease</keyword>
<evidence type="ECO:0000256" key="5">
    <source>
        <dbReference type="ARBA" id="ARBA00023180"/>
    </source>
</evidence>
<dbReference type="GO" id="GO:0070008">
    <property type="term" value="F:serine-type exopeptidase activity"/>
    <property type="evidence" value="ECO:0007669"/>
    <property type="project" value="InterPro"/>
</dbReference>
<dbReference type="Gene3D" id="3.40.50.1820">
    <property type="entry name" value="alpha/beta hydrolase"/>
    <property type="match status" value="2"/>
</dbReference>
<evidence type="ECO:0000256" key="3">
    <source>
        <dbReference type="ARBA" id="ARBA00022729"/>
    </source>
</evidence>
<organism evidence="7 8">
    <name type="scientific">Armillaria ostoyae</name>
    <name type="common">Armillaria root rot fungus</name>
    <dbReference type="NCBI Taxonomy" id="47428"/>
    <lineage>
        <taxon>Eukaryota</taxon>
        <taxon>Fungi</taxon>
        <taxon>Dikarya</taxon>
        <taxon>Basidiomycota</taxon>
        <taxon>Agaricomycotina</taxon>
        <taxon>Agaricomycetes</taxon>
        <taxon>Agaricomycetidae</taxon>
        <taxon>Agaricales</taxon>
        <taxon>Marasmiineae</taxon>
        <taxon>Physalacriaceae</taxon>
        <taxon>Armillaria</taxon>
    </lineage>
</organism>
<dbReference type="AlphaFoldDB" id="A0A284S6F6"/>
<dbReference type="OMA" id="WLECNEI"/>
<dbReference type="Pfam" id="PF05577">
    <property type="entry name" value="Peptidase_S28"/>
    <property type="match status" value="1"/>
</dbReference>
<feature type="chain" id="PRO_5012560697" description="Serine protease" evidence="6">
    <location>
        <begin position="19"/>
        <end position="535"/>
    </location>
</feature>
<evidence type="ECO:0000256" key="6">
    <source>
        <dbReference type="SAM" id="SignalP"/>
    </source>
</evidence>
<dbReference type="EMBL" id="FUEG01000035">
    <property type="protein sequence ID" value="SJL16546.1"/>
    <property type="molecule type" value="Genomic_DNA"/>
</dbReference>
<evidence type="ECO:0000313" key="7">
    <source>
        <dbReference type="EMBL" id="SJL16546.1"/>
    </source>
</evidence>
<keyword evidence="4" id="KW-0378">Hydrolase</keyword>
<dbReference type="GO" id="GO:0006508">
    <property type="term" value="P:proteolysis"/>
    <property type="evidence" value="ECO:0007669"/>
    <property type="project" value="UniProtKB-KW"/>
</dbReference>
<protein>
    <recommendedName>
        <fullName evidence="9">Serine protease</fullName>
    </recommendedName>
</protein>
<evidence type="ECO:0000256" key="1">
    <source>
        <dbReference type="ARBA" id="ARBA00011079"/>
    </source>
</evidence>
<keyword evidence="8" id="KW-1185">Reference proteome</keyword>
<accession>A0A284S6F6</accession>
<reference evidence="8" key="1">
    <citation type="journal article" date="2017" name="Nat. Ecol. Evol.">
        <title>Genome expansion and lineage-specific genetic innovations in the forest pathogenic fungi Armillaria.</title>
        <authorList>
            <person name="Sipos G."/>
            <person name="Prasanna A.N."/>
            <person name="Walter M.C."/>
            <person name="O'Connor E."/>
            <person name="Balint B."/>
            <person name="Krizsan K."/>
            <person name="Kiss B."/>
            <person name="Hess J."/>
            <person name="Varga T."/>
            <person name="Slot J."/>
            <person name="Riley R."/>
            <person name="Boka B."/>
            <person name="Rigling D."/>
            <person name="Barry K."/>
            <person name="Lee J."/>
            <person name="Mihaltcheva S."/>
            <person name="LaButti K."/>
            <person name="Lipzen A."/>
            <person name="Waldron R."/>
            <person name="Moloney N.M."/>
            <person name="Sperisen C."/>
            <person name="Kredics L."/>
            <person name="Vagvoelgyi C."/>
            <person name="Patrignani A."/>
            <person name="Fitzpatrick D."/>
            <person name="Nagy I."/>
            <person name="Doyle S."/>
            <person name="Anderson J.B."/>
            <person name="Grigoriev I.V."/>
            <person name="Gueldener U."/>
            <person name="Muensterkoetter M."/>
            <person name="Nagy L.G."/>
        </authorList>
    </citation>
    <scope>NUCLEOTIDE SEQUENCE [LARGE SCALE GENOMIC DNA]</scope>
    <source>
        <strain evidence="8">C18/9</strain>
    </source>
</reference>
<evidence type="ECO:0000313" key="8">
    <source>
        <dbReference type="Proteomes" id="UP000219338"/>
    </source>
</evidence>
<name>A0A284S6F6_ARMOS</name>
<feature type="signal peptide" evidence="6">
    <location>
        <begin position="1"/>
        <end position="18"/>
    </location>
</feature>
<dbReference type="GO" id="GO:0008239">
    <property type="term" value="F:dipeptidyl-peptidase activity"/>
    <property type="evidence" value="ECO:0007669"/>
    <property type="project" value="TreeGrafter"/>
</dbReference>
<keyword evidence="5" id="KW-0325">Glycoprotein</keyword>
<keyword evidence="3 6" id="KW-0732">Signal</keyword>
<dbReference type="InterPro" id="IPR008758">
    <property type="entry name" value="Peptidase_S28"/>
</dbReference>
<gene>
    <name evidence="7" type="ORF">ARMOST_20072</name>
</gene>
<dbReference type="InterPro" id="IPR029058">
    <property type="entry name" value="AB_hydrolase_fold"/>
</dbReference>
<dbReference type="PANTHER" id="PTHR11010">
    <property type="entry name" value="PROTEASE S28 PRO-X CARBOXYPEPTIDASE-RELATED"/>
    <property type="match status" value="1"/>
</dbReference>
<evidence type="ECO:0008006" key="9">
    <source>
        <dbReference type="Google" id="ProtNLM"/>
    </source>
</evidence>
<dbReference type="PANTHER" id="PTHR11010:SF23">
    <property type="entry name" value="SERINE PEPTIDASE"/>
    <property type="match status" value="1"/>
</dbReference>